<name>A0A0L0DNT2_THETB</name>
<evidence type="ECO:0000313" key="1">
    <source>
        <dbReference type="EMBL" id="KNC53925.1"/>
    </source>
</evidence>
<dbReference type="STRING" id="461836.A0A0L0DNT2"/>
<gene>
    <name evidence="1" type="ORF">AMSG_09567</name>
</gene>
<dbReference type="RefSeq" id="XP_013754129.1">
    <property type="nucleotide sequence ID" value="XM_013898675.1"/>
</dbReference>
<dbReference type="EMBL" id="GL349484">
    <property type="protein sequence ID" value="KNC53925.1"/>
    <property type="molecule type" value="Genomic_DNA"/>
</dbReference>
<dbReference type="OrthoDB" id="41905at2759"/>
<dbReference type="GeneID" id="25568000"/>
<protein>
    <submittedName>
        <fullName evidence="1">6 carbohydrate binding protein</fullName>
    </submittedName>
</protein>
<organism evidence="1 2">
    <name type="scientific">Thecamonas trahens ATCC 50062</name>
    <dbReference type="NCBI Taxonomy" id="461836"/>
    <lineage>
        <taxon>Eukaryota</taxon>
        <taxon>Apusozoa</taxon>
        <taxon>Apusomonadida</taxon>
        <taxon>Apusomonadidae</taxon>
        <taxon>Thecamonas</taxon>
    </lineage>
</organism>
<reference evidence="1 2" key="1">
    <citation type="submission" date="2010-05" db="EMBL/GenBank/DDBJ databases">
        <title>The Genome Sequence of Thecamonas trahens ATCC 50062.</title>
        <authorList>
            <consortium name="The Broad Institute Genome Sequencing Platform"/>
            <person name="Russ C."/>
            <person name="Cuomo C."/>
            <person name="Shea T."/>
            <person name="Young S.K."/>
            <person name="Zeng Q."/>
            <person name="Koehrsen M."/>
            <person name="Haas B."/>
            <person name="Borodovsky M."/>
            <person name="Guigo R."/>
            <person name="Alvarado L."/>
            <person name="Berlin A."/>
            <person name="Bochicchio J."/>
            <person name="Borenstein D."/>
            <person name="Chapman S."/>
            <person name="Chen Z."/>
            <person name="Freedman E."/>
            <person name="Gellesch M."/>
            <person name="Goldberg J."/>
            <person name="Griggs A."/>
            <person name="Gujja S."/>
            <person name="Heilman E."/>
            <person name="Heiman D."/>
            <person name="Hepburn T."/>
            <person name="Howarth C."/>
            <person name="Jen D."/>
            <person name="Larson L."/>
            <person name="Mehta T."/>
            <person name="Park D."/>
            <person name="Pearson M."/>
            <person name="Roberts A."/>
            <person name="Saif S."/>
            <person name="Shenoy N."/>
            <person name="Sisk P."/>
            <person name="Stolte C."/>
            <person name="Sykes S."/>
            <person name="Thomson T."/>
            <person name="Walk T."/>
            <person name="White J."/>
            <person name="Yandava C."/>
            <person name="Burger G."/>
            <person name="Gray M.W."/>
            <person name="Holland P.W.H."/>
            <person name="King N."/>
            <person name="Lang F.B.F."/>
            <person name="Roger A.J."/>
            <person name="Ruiz-Trillo I."/>
            <person name="Lander E."/>
            <person name="Nusbaum C."/>
        </authorList>
    </citation>
    <scope>NUCLEOTIDE SEQUENCE [LARGE SCALE GENOMIC DNA]</scope>
    <source>
        <strain evidence="1 2">ATCC 50062</strain>
    </source>
</reference>
<dbReference type="OMA" id="HNRWFAK"/>
<dbReference type="AlphaFoldDB" id="A0A0L0DNT2"/>
<dbReference type="Proteomes" id="UP000054408">
    <property type="component" value="Unassembled WGS sequence"/>
</dbReference>
<dbReference type="eggNOG" id="ENOG502QRFD">
    <property type="taxonomic scope" value="Eukaryota"/>
</dbReference>
<accession>A0A0L0DNT2</accession>
<keyword evidence="2" id="KW-1185">Reference proteome</keyword>
<sequence length="706" mass="74852">MDGALWLKGAPPRLHANGRWFSVADGSLMPRHSFSLKGIDDIGPYIMNGTMLMAVDAAHAQDVASESKSSPVVVVATVKMYTDSPHIILFETMFPDGANATAIDSNVTRAAEGVASEYPVFLVDDSYRGERGFLSWQNHFFQNDVIAAFGGSTHAGIGSGLDDSGPLAIFARDAPLASLVSAASNFMTSATSFNASTRRLAYGVLGSVTAIPPGFNMNTIAVAGTGVTSATAAWGAALRDMFGKDAAGADPTLTTLQYITDHGAYYYYHTEPGTNYQETLEGVKQYAEAAGIPYRNIQIDSYFYPKANGPGLKTGYAQQNGGQYAFAIDATSGMALPLEQVFWDDLMANASAWLTVYEQDWLYVQTRGMDATRQSATLARDWLLQMGNAAAAHGIRIQYCMPYPRHLLQSVEIAAVDQIRASGDEVPGRNDAHQWQPMGTTALLAHALGLAPSKDNFWSTVEQPGNPYKAREAFPRLQAAVATLSTGPVAIGDRIGYSDVALILRSVRTDGIVLAPSRPATLVDSAIAARVWPGAGCIGQVWATSSELGPVLAMHHVFAANVNASCRITPAELGSGDVATRWVAYESNSTATRVAVGADGLLLEPNGEWDFALWHLAPALPGSEWTFLGEADKWVPASPARFRDVNVIDGTTFSAILLGAPGEIVTVAFAGPPPALAVAHASCTIGPGGVIHLMFVMDGSGSFKCA</sequence>
<evidence type="ECO:0000313" key="2">
    <source>
        <dbReference type="Proteomes" id="UP000054408"/>
    </source>
</evidence>
<proteinExistence type="predicted"/>